<reference evidence="1 2" key="1">
    <citation type="submission" date="2013-08" db="EMBL/GenBank/DDBJ databases">
        <title>Gluconobacter thailandicus NBRC 3257 whole genome sequence.</title>
        <authorList>
            <person name="Matsutani M."/>
            <person name="Yakushi T."/>
            <person name="Matsushita K."/>
        </authorList>
    </citation>
    <scope>NUCLEOTIDE SEQUENCE [LARGE SCALE GENOMIC DNA]</scope>
    <source>
        <strain evidence="1 2">NBRC 3257</strain>
    </source>
</reference>
<comment type="caution">
    <text evidence="1">The sequence shown here is derived from an EMBL/GenBank/DDBJ whole genome shotgun (WGS) entry which is preliminary data.</text>
</comment>
<evidence type="ECO:0000313" key="1">
    <source>
        <dbReference type="EMBL" id="GAD28244.1"/>
    </source>
</evidence>
<dbReference type="Proteomes" id="UP000018209">
    <property type="component" value="Unassembled WGS sequence"/>
</dbReference>
<keyword evidence="2" id="KW-1185">Reference proteome</keyword>
<organism evidence="1 2">
    <name type="scientific">Gluconobacter thailandicus NBRC 3257</name>
    <dbReference type="NCBI Taxonomy" id="1381097"/>
    <lineage>
        <taxon>Bacteria</taxon>
        <taxon>Pseudomonadati</taxon>
        <taxon>Pseudomonadota</taxon>
        <taxon>Alphaproteobacteria</taxon>
        <taxon>Acetobacterales</taxon>
        <taxon>Acetobacteraceae</taxon>
        <taxon>Gluconobacter</taxon>
    </lineage>
</organism>
<evidence type="ECO:0000313" key="2">
    <source>
        <dbReference type="Proteomes" id="UP000018209"/>
    </source>
</evidence>
<accession>A0ABQ0J1C8</accession>
<sequence>MQNTKKDEWKNYTPKKRYPYALSAKKSKSRSYLNINSTLTLPPTYPQF</sequence>
<dbReference type="EMBL" id="BASM01000053">
    <property type="protein sequence ID" value="GAD28244.1"/>
    <property type="molecule type" value="Genomic_DNA"/>
</dbReference>
<gene>
    <name evidence="1" type="ORF">NBRC3257_3243</name>
</gene>
<protein>
    <submittedName>
        <fullName evidence="1">Uncharacterized protein</fullName>
    </submittedName>
</protein>
<name>A0ABQ0J1C8_GLUTH</name>
<proteinExistence type="predicted"/>